<dbReference type="CDD" id="cd06222">
    <property type="entry name" value="RNase_H_like"/>
    <property type="match status" value="1"/>
</dbReference>
<evidence type="ECO:0000313" key="2">
    <source>
        <dbReference type="EMBL" id="KAE9455654.1"/>
    </source>
</evidence>
<sequence length="227" mass="24490">MVAVNGILGGSSSASMAFKSYSFLKLSKVNSRVVPHPIARGLDHALYYMTFVATEDMVGFLRISNLLCYPSWLMEKKSNFVGLKHQICLTEAVGKKSTDDVLGVNFARQNEGACQRVVCHAEVGVEVGGLEGAGCRIVVDGAWYKESWEGAIAWLLLGTDDVSSRSSKLKVYACSSFMVEAVAVLKALEWAKDRGWRQVEVLTDCLQLGFLLGVGAGPSSSSPTLIS</sequence>
<gene>
    <name evidence="2" type="ORF">C3L33_12446</name>
</gene>
<evidence type="ECO:0000313" key="3">
    <source>
        <dbReference type="Proteomes" id="UP000428333"/>
    </source>
</evidence>
<organism evidence="2 3">
    <name type="scientific">Rhododendron williamsianum</name>
    <dbReference type="NCBI Taxonomy" id="262921"/>
    <lineage>
        <taxon>Eukaryota</taxon>
        <taxon>Viridiplantae</taxon>
        <taxon>Streptophyta</taxon>
        <taxon>Embryophyta</taxon>
        <taxon>Tracheophyta</taxon>
        <taxon>Spermatophyta</taxon>
        <taxon>Magnoliopsida</taxon>
        <taxon>eudicotyledons</taxon>
        <taxon>Gunneridae</taxon>
        <taxon>Pentapetalae</taxon>
        <taxon>asterids</taxon>
        <taxon>Ericales</taxon>
        <taxon>Ericaceae</taxon>
        <taxon>Ericoideae</taxon>
        <taxon>Rhodoreae</taxon>
        <taxon>Rhododendron</taxon>
    </lineage>
</organism>
<dbReference type="InterPro" id="IPR036397">
    <property type="entry name" value="RNaseH_sf"/>
</dbReference>
<protein>
    <recommendedName>
        <fullName evidence="1">RNase H type-1 domain-containing protein</fullName>
    </recommendedName>
</protein>
<dbReference type="Pfam" id="PF13456">
    <property type="entry name" value="RVT_3"/>
    <property type="match status" value="1"/>
</dbReference>
<dbReference type="InterPro" id="IPR044730">
    <property type="entry name" value="RNase_H-like_dom_plant"/>
</dbReference>
<comment type="caution">
    <text evidence="2">The sequence shown here is derived from an EMBL/GenBank/DDBJ whole genome shotgun (WGS) entry which is preliminary data.</text>
</comment>
<keyword evidence="3" id="KW-1185">Reference proteome</keyword>
<feature type="non-terminal residue" evidence="2">
    <location>
        <position position="1"/>
    </location>
</feature>
<dbReference type="SUPFAM" id="SSF53098">
    <property type="entry name" value="Ribonuclease H-like"/>
    <property type="match status" value="1"/>
</dbReference>
<dbReference type="GO" id="GO:0004523">
    <property type="term" value="F:RNA-DNA hybrid ribonuclease activity"/>
    <property type="evidence" value="ECO:0007669"/>
    <property type="project" value="InterPro"/>
</dbReference>
<dbReference type="Gene3D" id="3.30.420.10">
    <property type="entry name" value="Ribonuclease H-like superfamily/Ribonuclease H"/>
    <property type="match status" value="1"/>
</dbReference>
<dbReference type="EMBL" id="QEFC01001824">
    <property type="protein sequence ID" value="KAE9455654.1"/>
    <property type="molecule type" value="Genomic_DNA"/>
</dbReference>
<dbReference type="GO" id="GO:0003676">
    <property type="term" value="F:nucleic acid binding"/>
    <property type="evidence" value="ECO:0007669"/>
    <property type="project" value="InterPro"/>
</dbReference>
<feature type="domain" description="RNase H type-1" evidence="1">
    <location>
        <begin position="139"/>
        <end position="208"/>
    </location>
</feature>
<proteinExistence type="predicted"/>
<evidence type="ECO:0000259" key="1">
    <source>
        <dbReference type="Pfam" id="PF13456"/>
    </source>
</evidence>
<reference evidence="2 3" key="1">
    <citation type="journal article" date="2019" name="Genome Biol. Evol.">
        <title>The Rhododendron genome and chromosomal organization provide insight into shared whole-genome duplications across the heath family (Ericaceae).</title>
        <authorList>
            <person name="Soza V.L."/>
            <person name="Lindsley D."/>
            <person name="Waalkes A."/>
            <person name="Ramage E."/>
            <person name="Patwardhan R.P."/>
            <person name="Burton J.N."/>
            <person name="Adey A."/>
            <person name="Kumar A."/>
            <person name="Qiu R."/>
            <person name="Shendure J."/>
            <person name="Hall B."/>
        </authorList>
    </citation>
    <scope>NUCLEOTIDE SEQUENCE [LARGE SCALE GENOMIC DNA]</scope>
    <source>
        <strain evidence="2">RSF 1966-606</strain>
    </source>
</reference>
<accession>A0A6A4LGR4</accession>
<name>A0A6A4LGR4_9ERIC</name>
<dbReference type="InterPro" id="IPR012337">
    <property type="entry name" value="RNaseH-like_sf"/>
</dbReference>
<dbReference type="InterPro" id="IPR002156">
    <property type="entry name" value="RNaseH_domain"/>
</dbReference>
<dbReference type="Proteomes" id="UP000428333">
    <property type="component" value="Linkage Group LG07"/>
</dbReference>
<dbReference type="AlphaFoldDB" id="A0A6A4LGR4"/>